<dbReference type="EMBL" id="DRTB01000184">
    <property type="protein sequence ID" value="HHE04904.1"/>
    <property type="molecule type" value="Genomic_DNA"/>
</dbReference>
<dbReference type="NCBIfam" id="TIGR00530">
    <property type="entry name" value="AGP_acyltrn"/>
    <property type="match status" value="1"/>
</dbReference>
<reference evidence="7" key="1">
    <citation type="journal article" date="2020" name="mSystems">
        <title>Genome- and Community-Level Interaction Insights into Carbon Utilization and Element Cycling Functions of Hydrothermarchaeota in Hydrothermal Sediment.</title>
        <authorList>
            <person name="Zhou Z."/>
            <person name="Liu Y."/>
            <person name="Xu W."/>
            <person name="Pan J."/>
            <person name="Luo Z.H."/>
            <person name="Li M."/>
        </authorList>
    </citation>
    <scope>NUCLEOTIDE SEQUENCE [LARGE SCALE GENOMIC DNA]</scope>
    <source>
        <strain evidence="7">HyVt-74</strain>
    </source>
</reference>
<keyword evidence="4" id="KW-0444">Lipid biosynthesis</keyword>
<protein>
    <recommendedName>
        <fullName evidence="4">1-acyl-sn-glycerol-3-phosphate acyltransferase</fullName>
        <ecNumber evidence="4">2.3.1.51</ecNumber>
    </recommendedName>
</protein>
<dbReference type="GO" id="GO:0006654">
    <property type="term" value="P:phosphatidic acid biosynthetic process"/>
    <property type="evidence" value="ECO:0007669"/>
    <property type="project" value="TreeGrafter"/>
</dbReference>
<comment type="similarity">
    <text evidence="1 4">Belongs to the 1-acyl-sn-glycerol-3-phosphate acyltransferase family.</text>
</comment>
<evidence type="ECO:0000256" key="4">
    <source>
        <dbReference type="RuleBase" id="RU361267"/>
    </source>
</evidence>
<keyword evidence="5" id="KW-0472">Membrane</keyword>
<evidence type="ECO:0000259" key="6">
    <source>
        <dbReference type="SMART" id="SM00563"/>
    </source>
</evidence>
<dbReference type="PANTHER" id="PTHR10434">
    <property type="entry name" value="1-ACYL-SN-GLYCEROL-3-PHOSPHATE ACYLTRANSFERASE"/>
    <property type="match status" value="1"/>
</dbReference>
<keyword evidence="5" id="KW-1133">Transmembrane helix</keyword>
<evidence type="ECO:0000256" key="2">
    <source>
        <dbReference type="ARBA" id="ARBA00022679"/>
    </source>
</evidence>
<dbReference type="GO" id="GO:0016020">
    <property type="term" value="C:membrane"/>
    <property type="evidence" value="ECO:0007669"/>
    <property type="project" value="InterPro"/>
</dbReference>
<dbReference type="GO" id="GO:0003841">
    <property type="term" value="F:1-acylglycerol-3-phosphate O-acyltransferase activity"/>
    <property type="evidence" value="ECO:0007669"/>
    <property type="project" value="UniProtKB-UniRule"/>
</dbReference>
<evidence type="ECO:0000313" key="7">
    <source>
        <dbReference type="EMBL" id="HHE04904.1"/>
    </source>
</evidence>
<feature type="domain" description="Phospholipid/glycerol acyltransferase" evidence="6">
    <location>
        <begin position="69"/>
        <end position="183"/>
    </location>
</feature>
<dbReference type="EC" id="2.3.1.51" evidence="4"/>
<keyword evidence="4" id="KW-0443">Lipid metabolism</keyword>
<dbReference type="AlphaFoldDB" id="A0A7C5DF39"/>
<comment type="catalytic activity">
    <reaction evidence="4">
        <text>a 1-acyl-sn-glycero-3-phosphate + an acyl-CoA = a 1,2-diacyl-sn-glycero-3-phosphate + CoA</text>
        <dbReference type="Rhea" id="RHEA:19709"/>
        <dbReference type="ChEBI" id="CHEBI:57287"/>
        <dbReference type="ChEBI" id="CHEBI:57970"/>
        <dbReference type="ChEBI" id="CHEBI:58342"/>
        <dbReference type="ChEBI" id="CHEBI:58608"/>
        <dbReference type="EC" id="2.3.1.51"/>
    </reaction>
</comment>
<evidence type="ECO:0000256" key="1">
    <source>
        <dbReference type="ARBA" id="ARBA00008655"/>
    </source>
</evidence>
<sequence>MRYLRFFLFVVFALLFNILIVPPFILISLITRKDRTLFAIYKIFLKISFFILGIRVKVLGIENIPEPPFIIAPNHTSYLDPPALIMVISYNIRAMAKKSVFNIPILGIALSIGKFIKVDRSSASRASKSFREAEKLLKSGIPLMIFPEGTRTYNGNLQRFKGGVARLSLKSGVPVVPTVIKGGFELLPRTANIPKPGEILIKFLPPIYPDKFNDASELNIALRSAIEDALG</sequence>
<organism evidence="7">
    <name type="scientific">candidate division WOR-3 bacterium</name>
    <dbReference type="NCBI Taxonomy" id="2052148"/>
    <lineage>
        <taxon>Bacteria</taxon>
        <taxon>Bacteria division WOR-3</taxon>
    </lineage>
</organism>
<keyword evidence="4" id="KW-1208">Phospholipid metabolism</keyword>
<feature type="transmembrane region" description="Helical" evidence="5">
    <location>
        <begin position="6"/>
        <end position="31"/>
    </location>
</feature>
<keyword evidence="3 4" id="KW-0012">Acyltransferase</keyword>
<accession>A0A7C5DF39</accession>
<dbReference type="CDD" id="cd07989">
    <property type="entry name" value="LPLAT_AGPAT-like"/>
    <property type="match status" value="1"/>
</dbReference>
<evidence type="ECO:0000256" key="5">
    <source>
        <dbReference type="SAM" id="Phobius"/>
    </source>
</evidence>
<dbReference type="SMART" id="SM00563">
    <property type="entry name" value="PlsC"/>
    <property type="match status" value="1"/>
</dbReference>
<comment type="caution">
    <text evidence="7">The sequence shown here is derived from an EMBL/GenBank/DDBJ whole genome shotgun (WGS) entry which is preliminary data.</text>
</comment>
<name>A0A7C5DF39_UNCW3</name>
<comment type="domain">
    <text evidence="4">The HXXXXD motif is essential for acyltransferase activity and may constitute the binding site for the phosphate moiety of the glycerol-3-phosphate.</text>
</comment>
<dbReference type="InterPro" id="IPR004552">
    <property type="entry name" value="AGP_acyltrans"/>
</dbReference>
<evidence type="ECO:0000256" key="3">
    <source>
        <dbReference type="ARBA" id="ARBA00023315"/>
    </source>
</evidence>
<keyword evidence="4" id="KW-0594">Phospholipid biosynthesis</keyword>
<dbReference type="Pfam" id="PF01553">
    <property type="entry name" value="Acyltransferase"/>
    <property type="match status" value="1"/>
</dbReference>
<dbReference type="InterPro" id="IPR002123">
    <property type="entry name" value="Plipid/glycerol_acylTrfase"/>
</dbReference>
<gene>
    <name evidence="7" type="ORF">ENL19_02445</name>
</gene>
<keyword evidence="5" id="KW-0812">Transmembrane</keyword>
<dbReference type="Proteomes" id="UP000886110">
    <property type="component" value="Unassembled WGS sequence"/>
</dbReference>
<dbReference type="PANTHER" id="PTHR10434:SF11">
    <property type="entry name" value="1-ACYL-SN-GLYCEROL-3-PHOSPHATE ACYLTRANSFERASE"/>
    <property type="match status" value="1"/>
</dbReference>
<keyword evidence="2 4" id="KW-0808">Transferase</keyword>
<dbReference type="SUPFAM" id="SSF69593">
    <property type="entry name" value="Glycerol-3-phosphate (1)-acyltransferase"/>
    <property type="match status" value="1"/>
</dbReference>
<proteinExistence type="inferred from homology"/>